<organism evidence="2 3">
    <name type="scientific">Paenibacillus oenotherae</name>
    <dbReference type="NCBI Taxonomy" id="1435645"/>
    <lineage>
        <taxon>Bacteria</taxon>
        <taxon>Bacillati</taxon>
        <taxon>Bacillota</taxon>
        <taxon>Bacilli</taxon>
        <taxon>Bacillales</taxon>
        <taxon>Paenibacillaceae</taxon>
        <taxon>Paenibacillus</taxon>
    </lineage>
</organism>
<dbReference type="Proteomes" id="UP000812277">
    <property type="component" value="Unassembled WGS sequence"/>
</dbReference>
<accession>A0ABS7DA23</accession>
<name>A0ABS7DA23_9BACL</name>
<dbReference type="PANTHER" id="PTHR12110">
    <property type="entry name" value="HYDROXYPYRUVATE ISOMERASE"/>
    <property type="match status" value="1"/>
</dbReference>
<protein>
    <submittedName>
        <fullName evidence="2">Sugar phosphate isomerase/epimerase</fullName>
    </submittedName>
</protein>
<dbReference type="GO" id="GO:0016853">
    <property type="term" value="F:isomerase activity"/>
    <property type="evidence" value="ECO:0007669"/>
    <property type="project" value="UniProtKB-KW"/>
</dbReference>
<evidence type="ECO:0000313" key="2">
    <source>
        <dbReference type="EMBL" id="MBW7476797.1"/>
    </source>
</evidence>
<keyword evidence="2" id="KW-0413">Isomerase</keyword>
<proteinExistence type="predicted"/>
<dbReference type="InterPro" id="IPR036237">
    <property type="entry name" value="Xyl_isomerase-like_sf"/>
</dbReference>
<dbReference type="Pfam" id="PF01261">
    <property type="entry name" value="AP_endonuc_2"/>
    <property type="match status" value="1"/>
</dbReference>
<keyword evidence="3" id="KW-1185">Reference proteome</keyword>
<evidence type="ECO:0000259" key="1">
    <source>
        <dbReference type="Pfam" id="PF01261"/>
    </source>
</evidence>
<gene>
    <name evidence="2" type="ORF">K0T92_18950</name>
</gene>
<dbReference type="SUPFAM" id="SSF51658">
    <property type="entry name" value="Xylose isomerase-like"/>
    <property type="match status" value="1"/>
</dbReference>
<comment type="caution">
    <text evidence="2">The sequence shown here is derived from an EMBL/GenBank/DDBJ whole genome shotgun (WGS) entry which is preliminary data.</text>
</comment>
<dbReference type="InterPro" id="IPR050312">
    <property type="entry name" value="IolE/XylAMocC-like"/>
</dbReference>
<reference evidence="2 3" key="1">
    <citation type="submission" date="2021-07" db="EMBL/GenBank/DDBJ databases">
        <title>Paenibacillus radiodurans sp. nov., isolated from the southeastern edge of Tengger Desert.</title>
        <authorList>
            <person name="Zhang G."/>
        </authorList>
    </citation>
    <scope>NUCLEOTIDE SEQUENCE [LARGE SCALE GENOMIC DNA]</scope>
    <source>
        <strain evidence="2 3">DT7-4</strain>
    </source>
</reference>
<dbReference type="RefSeq" id="WP_219874042.1">
    <property type="nucleotide sequence ID" value="NZ_JAHZIJ010000016.1"/>
</dbReference>
<dbReference type="InterPro" id="IPR013022">
    <property type="entry name" value="Xyl_isomerase-like_TIM-brl"/>
</dbReference>
<evidence type="ECO:0000313" key="3">
    <source>
        <dbReference type="Proteomes" id="UP000812277"/>
    </source>
</evidence>
<dbReference type="Gene3D" id="3.20.20.150">
    <property type="entry name" value="Divalent-metal-dependent TIM barrel enzymes"/>
    <property type="match status" value="1"/>
</dbReference>
<feature type="domain" description="Xylose isomerase-like TIM barrel" evidence="1">
    <location>
        <begin position="25"/>
        <end position="253"/>
    </location>
</feature>
<sequence length="258" mass="29186">MIRMKLGLQMYTLRDDTERDFAGTLRQVAEMGYEGIEFAGYGDLSAEEMRDLLQELGLEAFGSHVSYQRLQENMDEEIAYLTTVGARYVVCPYFTEEQHSGGEPFWRGVFKDFAEFGARLRKEGLQFAYHNHDFEFAGRIDGEYILDAMYSTVSEDLLKVEMDIGWVQYSGLDPLAYIAKYKGRLPLLHLKDFRKGEPGAEIDTVELGQGDLALNAIIGAAREAGVEWLIVEQDRCANPPLASVKTSMEWLKANGHRG</sequence>
<dbReference type="PANTHER" id="PTHR12110:SF41">
    <property type="entry name" value="INOSOSE DEHYDRATASE"/>
    <property type="match status" value="1"/>
</dbReference>
<dbReference type="EMBL" id="JAHZIJ010000016">
    <property type="protein sequence ID" value="MBW7476797.1"/>
    <property type="molecule type" value="Genomic_DNA"/>
</dbReference>